<keyword evidence="3" id="KW-1185">Reference proteome</keyword>
<organism evidence="2 3">
    <name type="scientific">Portunus trituberculatus</name>
    <name type="common">Swimming crab</name>
    <name type="synonym">Neptunus trituberculatus</name>
    <dbReference type="NCBI Taxonomy" id="210409"/>
    <lineage>
        <taxon>Eukaryota</taxon>
        <taxon>Metazoa</taxon>
        <taxon>Ecdysozoa</taxon>
        <taxon>Arthropoda</taxon>
        <taxon>Crustacea</taxon>
        <taxon>Multicrustacea</taxon>
        <taxon>Malacostraca</taxon>
        <taxon>Eumalacostraca</taxon>
        <taxon>Eucarida</taxon>
        <taxon>Decapoda</taxon>
        <taxon>Pleocyemata</taxon>
        <taxon>Brachyura</taxon>
        <taxon>Eubrachyura</taxon>
        <taxon>Portunoidea</taxon>
        <taxon>Portunidae</taxon>
        <taxon>Portuninae</taxon>
        <taxon>Portunus</taxon>
    </lineage>
</organism>
<dbReference type="EMBL" id="VSRR010037444">
    <property type="protein sequence ID" value="MPC73750.1"/>
    <property type="molecule type" value="Genomic_DNA"/>
</dbReference>
<accession>A0A5B7HMZ0</accession>
<protein>
    <recommendedName>
        <fullName evidence="4">Sepiapterin reductase</fullName>
    </recommendedName>
</protein>
<evidence type="ECO:0000256" key="1">
    <source>
        <dbReference type="SAM" id="MobiDB-lite"/>
    </source>
</evidence>
<evidence type="ECO:0000313" key="2">
    <source>
        <dbReference type="EMBL" id="MPC73750.1"/>
    </source>
</evidence>
<dbReference type="InterPro" id="IPR036291">
    <property type="entry name" value="NAD(P)-bd_dom_sf"/>
</dbReference>
<name>A0A5B7HMZ0_PORTR</name>
<sequence>MVTGSSRGLGLEIVRQLAVGDNPPKVILATCRNPEKAPLETQHNDSLDKCRRRRPQTASQCD</sequence>
<reference evidence="2 3" key="1">
    <citation type="submission" date="2019-05" db="EMBL/GenBank/DDBJ databases">
        <title>Another draft genome of Portunus trituberculatus and its Hox gene families provides insights of decapod evolution.</title>
        <authorList>
            <person name="Jeong J.-H."/>
            <person name="Song I."/>
            <person name="Kim S."/>
            <person name="Choi T."/>
            <person name="Kim D."/>
            <person name="Ryu S."/>
            <person name="Kim W."/>
        </authorList>
    </citation>
    <scope>NUCLEOTIDE SEQUENCE [LARGE SCALE GENOMIC DNA]</scope>
    <source>
        <tissue evidence="2">Muscle</tissue>
    </source>
</reference>
<comment type="caution">
    <text evidence="2">The sequence shown here is derived from an EMBL/GenBank/DDBJ whole genome shotgun (WGS) entry which is preliminary data.</text>
</comment>
<gene>
    <name evidence="2" type="ORF">E2C01_068087</name>
</gene>
<evidence type="ECO:0008006" key="4">
    <source>
        <dbReference type="Google" id="ProtNLM"/>
    </source>
</evidence>
<dbReference type="Proteomes" id="UP000324222">
    <property type="component" value="Unassembled WGS sequence"/>
</dbReference>
<feature type="region of interest" description="Disordered" evidence="1">
    <location>
        <begin position="37"/>
        <end position="62"/>
    </location>
</feature>
<dbReference type="SUPFAM" id="SSF51735">
    <property type="entry name" value="NAD(P)-binding Rossmann-fold domains"/>
    <property type="match status" value="1"/>
</dbReference>
<feature type="compositionally biased region" description="Basic and acidic residues" evidence="1">
    <location>
        <begin position="37"/>
        <end position="49"/>
    </location>
</feature>
<dbReference type="Gene3D" id="3.40.50.720">
    <property type="entry name" value="NAD(P)-binding Rossmann-like Domain"/>
    <property type="match status" value="1"/>
</dbReference>
<evidence type="ECO:0000313" key="3">
    <source>
        <dbReference type="Proteomes" id="UP000324222"/>
    </source>
</evidence>
<proteinExistence type="predicted"/>
<dbReference type="AlphaFoldDB" id="A0A5B7HMZ0"/>